<proteinExistence type="predicted"/>
<organism evidence="1 2">
    <name type="scientific">Parapedobacter pyrenivorans</name>
    <dbReference type="NCBI Taxonomy" id="1305674"/>
    <lineage>
        <taxon>Bacteria</taxon>
        <taxon>Pseudomonadati</taxon>
        <taxon>Bacteroidota</taxon>
        <taxon>Sphingobacteriia</taxon>
        <taxon>Sphingobacteriales</taxon>
        <taxon>Sphingobacteriaceae</taxon>
        <taxon>Parapedobacter</taxon>
    </lineage>
</organism>
<name>A0A917HLN8_9SPHI</name>
<dbReference type="SUPFAM" id="SSF49464">
    <property type="entry name" value="Carboxypeptidase regulatory domain-like"/>
    <property type="match status" value="1"/>
</dbReference>
<sequence>MLAGFTCYAQHYLTSEITVNDPGRQRVGDLLDRISESQGFYFAYNSDAVNAERMVSLRDYRGPLVDFLRQTLGDGYEFKESPGYVIIRYAPGTMELTVHVEKERGRPLVVEGQIKDARNEKGIYQASIYERNVLVSTLSGPTGNFRLTIKRPEETVWLTVSKENYRDTTIALLPPVQVRSTQKGRRYWFYPTDDIGAGLEGTAFGRFFTSSKQRIQRINLGGFFAYNPYQVSFTPGLSSQGLFNSQVVNQVSLNVIGGHTAGVNGIEVGGVFNINQTNVRHFQVGGVFNLVGNNVAGVQVAGASNIVMQGVSGVQVAGVNNRTGSVSGAQLAGAFNVAKDIRGIQIAGIVNVAKRVTGVQLAALVNVADSSDYPIGIVNLVKNGSKSVTAGLDESGMAQLTFRSGGRVLYGLIGAGYYVNGNPMRYALETGLGLHIMQARAFGLDGEVVHRASTDFKKDSESRLSFRLLPQLSLGRHWAAVVGPTVNYAYPHGQNETSKALRLGIYGGVRYRW</sequence>
<dbReference type="AlphaFoldDB" id="A0A917HLN8"/>
<keyword evidence="2" id="KW-1185">Reference proteome</keyword>
<dbReference type="Proteomes" id="UP000660862">
    <property type="component" value="Unassembled WGS sequence"/>
</dbReference>
<evidence type="ECO:0000313" key="1">
    <source>
        <dbReference type="EMBL" id="GGG82401.1"/>
    </source>
</evidence>
<reference evidence="1" key="2">
    <citation type="submission" date="2020-09" db="EMBL/GenBank/DDBJ databases">
        <authorList>
            <person name="Sun Q."/>
            <person name="Zhou Y."/>
        </authorList>
    </citation>
    <scope>NUCLEOTIDE SEQUENCE</scope>
    <source>
        <strain evidence="1">CGMCC 1.12195</strain>
    </source>
</reference>
<evidence type="ECO:0008006" key="3">
    <source>
        <dbReference type="Google" id="ProtNLM"/>
    </source>
</evidence>
<accession>A0A917HLN8</accession>
<comment type="caution">
    <text evidence="1">The sequence shown here is derived from an EMBL/GenBank/DDBJ whole genome shotgun (WGS) entry which is preliminary data.</text>
</comment>
<protein>
    <recommendedName>
        <fullName evidence="3">Carboxypeptidase-like regulatory domain-containing protein</fullName>
    </recommendedName>
</protein>
<dbReference type="InterPro" id="IPR008969">
    <property type="entry name" value="CarboxyPept-like_regulatory"/>
</dbReference>
<evidence type="ECO:0000313" key="2">
    <source>
        <dbReference type="Proteomes" id="UP000660862"/>
    </source>
</evidence>
<gene>
    <name evidence="1" type="ORF">GCM10007415_14080</name>
</gene>
<reference evidence="1" key="1">
    <citation type="journal article" date="2014" name="Int. J. Syst. Evol. Microbiol.">
        <title>Complete genome sequence of Corynebacterium casei LMG S-19264T (=DSM 44701T), isolated from a smear-ripened cheese.</title>
        <authorList>
            <consortium name="US DOE Joint Genome Institute (JGI-PGF)"/>
            <person name="Walter F."/>
            <person name="Albersmeier A."/>
            <person name="Kalinowski J."/>
            <person name="Ruckert C."/>
        </authorList>
    </citation>
    <scope>NUCLEOTIDE SEQUENCE</scope>
    <source>
        <strain evidence="1">CGMCC 1.12195</strain>
    </source>
</reference>
<dbReference type="EMBL" id="BMER01000001">
    <property type="protein sequence ID" value="GGG82401.1"/>
    <property type="molecule type" value="Genomic_DNA"/>
</dbReference>